<feature type="transmembrane region" description="Helical" evidence="7">
    <location>
        <begin position="375"/>
        <end position="392"/>
    </location>
</feature>
<dbReference type="EMBL" id="HBEJ01015547">
    <property type="protein sequence ID" value="CAD8376604.1"/>
    <property type="molecule type" value="Transcribed_RNA"/>
</dbReference>
<dbReference type="GO" id="GO:0005789">
    <property type="term" value="C:endoplasmic reticulum membrane"/>
    <property type="evidence" value="ECO:0007669"/>
    <property type="project" value="TreeGrafter"/>
</dbReference>
<dbReference type="AlphaFoldDB" id="A0A7S0AX27"/>
<accession>A0A7S0AX27</accession>
<evidence type="ECO:0000256" key="1">
    <source>
        <dbReference type="ARBA" id="ARBA00004141"/>
    </source>
</evidence>
<keyword evidence="4 7" id="KW-1133">Transmembrane helix</keyword>
<evidence type="ECO:0000313" key="8">
    <source>
        <dbReference type="EMBL" id="CAD8376604.1"/>
    </source>
</evidence>
<dbReference type="GO" id="GO:0000139">
    <property type="term" value="C:Golgi membrane"/>
    <property type="evidence" value="ECO:0007669"/>
    <property type="project" value="TreeGrafter"/>
</dbReference>
<organism evidence="8">
    <name type="scientific">Minutocellus polymorphus</name>
    <dbReference type="NCBI Taxonomy" id="265543"/>
    <lineage>
        <taxon>Eukaryota</taxon>
        <taxon>Sar</taxon>
        <taxon>Stramenopiles</taxon>
        <taxon>Ochrophyta</taxon>
        <taxon>Bacillariophyta</taxon>
        <taxon>Mediophyceae</taxon>
        <taxon>Cymatosirophycidae</taxon>
        <taxon>Cymatosirales</taxon>
        <taxon>Cymatosiraceae</taxon>
        <taxon>Minutocellus</taxon>
    </lineage>
</organism>
<comment type="subcellular location">
    <subcellularLocation>
        <location evidence="1">Membrane</location>
        <topology evidence="1">Multi-pass membrane protein</topology>
    </subcellularLocation>
</comment>
<feature type="transmembrane region" description="Helical" evidence="7">
    <location>
        <begin position="319"/>
        <end position="341"/>
    </location>
</feature>
<reference evidence="8" key="1">
    <citation type="submission" date="2021-01" db="EMBL/GenBank/DDBJ databases">
        <authorList>
            <person name="Corre E."/>
            <person name="Pelletier E."/>
            <person name="Niang G."/>
            <person name="Scheremetjew M."/>
            <person name="Finn R."/>
            <person name="Kale V."/>
            <person name="Holt S."/>
            <person name="Cochrane G."/>
            <person name="Meng A."/>
            <person name="Brown T."/>
            <person name="Cohen L."/>
        </authorList>
    </citation>
    <scope>NUCLEOTIDE SEQUENCE</scope>
    <source>
        <strain evidence="8">CCMP3303</strain>
    </source>
</reference>
<gene>
    <name evidence="8" type="ORF">MPOL1434_LOCUS9096</name>
</gene>
<evidence type="ECO:0000256" key="7">
    <source>
        <dbReference type="SAM" id="Phobius"/>
    </source>
</evidence>
<sequence>MPKKDMVTEDGIGATATGSGSGSDNDIDENSVSSDQPMNRIRKGEYTLEIDQTNGGGGMPMTCWQRIGLRIEDENDFVAQAIRLVVCLVAYRTVDILWSLAQEDIMTKDLSPTPAAPGGRFPSLSFLVFCNRFGTAVLCSVVVKWRNGAVLRSNENDTAPLRSYVPISVANSISSWSQYVSLRYVTFIVSLVFEDSNLLLVMVLSVLINKVSYSGAQYREAILLTVGLFLYGYLSREVSNDNGDSLELLGIIYLALYVISGAFSYTWQERVFLRWGRPNVNTFQMVLGINVFSATMTFAWLIIQGDMPMVFEFIGTNPIAIALIVRSLTLSFVVQLIDIYIFRWLGPFYFICATTMPGLVVLSILRVVMNEVKHPASFAGVAIISAVLAFMTREKYVNCKAEAHRRRDVIGGVDASTNMYVV</sequence>
<protein>
    <recommendedName>
        <fullName evidence="9">EamA domain-containing protein</fullName>
    </recommendedName>
</protein>
<evidence type="ECO:0000256" key="6">
    <source>
        <dbReference type="SAM" id="MobiDB-lite"/>
    </source>
</evidence>
<keyword evidence="3 7" id="KW-0812">Transmembrane</keyword>
<feature type="transmembrane region" description="Helical" evidence="7">
    <location>
        <begin position="248"/>
        <end position="267"/>
    </location>
</feature>
<keyword evidence="5 7" id="KW-0472">Membrane</keyword>
<feature type="transmembrane region" description="Helical" evidence="7">
    <location>
        <begin position="279"/>
        <end position="303"/>
    </location>
</feature>
<dbReference type="Pfam" id="PF08449">
    <property type="entry name" value="UAA"/>
    <property type="match status" value="1"/>
</dbReference>
<evidence type="ECO:0000256" key="4">
    <source>
        <dbReference type="ARBA" id="ARBA00022989"/>
    </source>
</evidence>
<feature type="transmembrane region" description="Helical" evidence="7">
    <location>
        <begin position="184"/>
        <end position="208"/>
    </location>
</feature>
<dbReference type="PANTHER" id="PTHR10778">
    <property type="entry name" value="SOLUTE CARRIER FAMILY 35 MEMBER B"/>
    <property type="match status" value="1"/>
</dbReference>
<keyword evidence="2" id="KW-0813">Transport</keyword>
<evidence type="ECO:0000256" key="5">
    <source>
        <dbReference type="ARBA" id="ARBA00023136"/>
    </source>
</evidence>
<feature type="region of interest" description="Disordered" evidence="6">
    <location>
        <begin position="1"/>
        <end position="38"/>
    </location>
</feature>
<dbReference type="PANTHER" id="PTHR10778:SF13">
    <property type="entry name" value="ADENOSINE 3'-PHOSPHO 5'-PHOSPHOSULFATE TRANSPORTER 1"/>
    <property type="match status" value="1"/>
</dbReference>
<evidence type="ECO:0008006" key="9">
    <source>
        <dbReference type="Google" id="ProtNLM"/>
    </source>
</evidence>
<evidence type="ECO:0000256" key="3">
    <source>
        <dbReference type="ARBA" id="ARBA00022692"/>
    </source>
</evidence>
<proteinExistence type="predicted"/>
<dbReference type="InterPro" id="IPR013657">
    <property type="entry name" value="SCL35B1-4/HUT1"/>
</dbReference>
<dbReference type="GO" id="GO:0046964">
    <property type="term" value="F:3'-phosphoadenosine 5'-phosphosulfate transmembrane transporter activity"/>
    <property type="evidence" value="ECO:0007669"/>
    <property type="project" value="TreeGrafter"/>
</dbReference>
<feature type="transmembrane region" description="Helical" evidence="7">
    <location>
        <begin position="348"/>
        <end position="369"/>
    </location>
</feature>
<evidence type="ECO:0000256" key="2">
    <source>
        <dbReference type="ARBA" id="ARBA00022448"/>
    </source>
</evidence>
<feature type="transmembrane region" description="Helical" evidence="7">
    <location>
        <begin position="220"/>
        <end position="236"/>
    </location>
</feature>
<name>A0A7S0AX27_9STRA</name>